<dbReference type="InterPro" id="IPR001086">
    <property type="entry name" value="Preph_deHydtase"/>
</dbReference>
<protein>
    <submittedName>
        <fullName evidence="8">Prephenate dehydratase</fullName>
    </submittedName>
</protein>
<dbReference type="EMBL" id="LHQS01000003">
    <property type="protein sequence ID" value="RXE55248.1"/>
    <property type="molecule type" value="Genomic_DNA"/>
</dbReference>
<evidence type="ECO:0000256" key="4">
    <source>
        <dbReference type="ARBA" id="ARBA00023239"/>
    </source>
</evidence>
<gene>
    <name evidence="8" type="ORF">ABH15_10670</name>
</gene>
<evidence type="ECO:0000256" key="1">
    <source>
        <dbReference type="ARBA" id="ARBA00022605"/>
    </source>
</evidence>
<evidence type="ECO:0000256" key="5">
    <source>
        <dbReference type="ARBA" id="ARBA00029440"/>
    </source>
</evidence>
<dbReference type="InterPro" id="IPR018528">
    <property type="entry name" value="Preph_deHydtase_CS"/>
</dbReference>
<dbReference type="SUPFAM" id="SSF55021">
    <property type="entry name" value="ACT-like"/>
    <property type="match status" value="1"/>
</dbReference>
<dbReference type="Pfam" id="PF00800">
    <property type="entry name" value="PDT"/>
    <property type="match status" value="1"/>
</dbReference>
<evidence type="ECO:0000313" key="8">
    <source>
        <dbReference type="EMBL" id="RXE55248.1"/>
    </source>
</evidence>
<dbReference type="Gene3D" id="3.40.190.10">
    <property type="entry name" value="Periplasmic binding protein-like II"/>
    <property type="match status" value="2"/>
</dbReference>
<dbReference type="PROSITE" id="PS51671">
    <property type="entry name" value="ACT"/>
    <property type="match status" value="1"/>
</dbReference>
<dbReference type="OrthoDB" id="8755at2157"/>
<evidence type="ECO:0000259" key="6">
    <source>
        <dbReference type="PROSITE" id="PS51171"/>
    </source>
</evidence>
<dbReference type="PANTHER" id="PTHR21022:SF19">
    <property type="entry name" value="PREPHENATE DEHYDRATASE-RELATED"/>
    <property type="match status" value="1"/>
</dbReference>
<keyword evidence="3" id="KW-0584">Phenylalanine biosynthesis</keyword>
<dbReference type="SUPFAM" id="SSF53850">
    <property type="entry name" value="Periplasmic binding protein-like II"/>
    <property type="match status" value="1"/>
</dbReference>
<sequence>MTVLTLGPAGTFSHELALRLYGDDIELLPTIGKIIGAVASGESDGLVPIENSEAGGVGSTLRGLQDANVFIVEEAYMPIRHHFAARCDPGDLAVIYAHPQTHEQCSGFLDRLGVGIVHTSSNAASALAMLEREDAGAVVSLSAAEIYRLPVLRRDVQNSSENVTRFVRISATPRDDAGCTRCSILVDPAANRAGLLHDLLGVFASRSINLTRIESRPSRRGMGQYVFFIDFDLAPGWEEAREDLRRMTVVKELGCYTRREVPAWT</sequence>
<dbReference type="AlphaFoldDB" id="A0A498GXP4"/>
<feature type="domain" description="ACT" evidence="7">
    <location>
        <begin position="184"/>
        <end position="258"/>
    </location>
</feature>
<keyword evidence="2" id="KW-0057">Aromatic amino acid biosynthesis</keyword>
<dbReference type="CDD" id="cd04905">
    <property type="entry name" value="ACT_CM-PDT"/>
    <property type="match status" value="1"/>
</dbReference>
<dbReference type="PROSITE" id="PS51171">
    <property type="entry name" value="PREPHENATE_DEHYDR_3"/>
    <property type="match status" value="1"/>
</dbReference>
<evidence type="ECO:0000256" key="2">
    <source>
        <dbReference type="ARBA" id="ARBA00023141"/>
    </source>
</evidence>
<name>A0A498GXP4_9EURY</name>
<dbReference type="GO" id="GO:0005737">
    <property type="term" value="C:cytoplasm"/>
    <property type="evidence" value="ECO:0007669"/>
    <property type="project" value="TreeGrafter"/>
</dbReference>
<accession>A0A498GXP4</accession>
<dbReference type="Gene3D" id="3.30.70.260">
    <property type="match status" value="1"/>
</dbReference>
<proteinExistence type="predicted"/>
<evidence type="ECO:0000256" key="3">
    <source>
        <dbReference type="ARBA" id="ARBA00023222"/>
    </source>
</evidence>
<keyword evidence="4" id="KW-0456">Lyase</keyword>
<comment type="caution">
    <text evidence="8">The sequence shown here is derived from an EMBL/GenBank/DDBJ whole genome shotgun (WGS) entry which is preliminary data.</text>
</comment>
<evidence type="ECO:0000313" key="9">
    <source>
        <dbReference type="Proteomes" id="UP000290932"/>
    </source>
</evidence>
<dbReference type="Pfam" id="PF01842">
    <property type="entry name" value="ACT"/>
    <property type="match status" value="1"/>
</dbReference>
<keyword evidence="9" id="KW-1185">Reference proteome</keyword>
<dbReference type="RefSeq" id="WP_128694397.1">
    <property type="nucleotide sequence ID" value="NZ_LHQS01000003.1"/>
</dbReference>
<dbReference type="InterPro" id="IPR045865">
    <property type="entry name" value="ACT-like_dom_sf"/>
</dbReference>
<dbReference type="GO" id="GO:0004664">
    <property type="term" value="F:prephenate dehydratase activity"/>
    <property type="evidence" value="ECO:0007669"/>
    <property type="project" value="InterPro"/>
</dbReference>
<evidence type="ECO:0000259" key="7">
    <source>
        <dbReference type="PROSITE" id="PS51671"/>
    </source>
</evidence>
<dbReference type="Proteomes" id="UP000290932">
    <property type="component" value="Unassembled WGS sequence"/>
</dbReference>
<comment type="pathway">
    <text evidence="5">Amino-acid biosynthesis.</text>
</comment>
<dbReference type="PROSITE" id="PS00858">
    <property type="entry name" value="PREPHENATE_DEHYDR_2"/>
    <property type="match status" value="1"/>
</dbReference>
<keyword evidence="1" id="KW-0028">Amino-acid biosynthesis</keyword>
<dbReference type="PROSITE" id="PS00857">
    <property type="entry name" value="PREPHENATE_DEHYDR_1"/>
    <property type="match status" value="1"/>
</dbReference>
<dbReference type="GO" id="GO:0009094">
    <property type="term" value="P:L-phenylalanine biosynthetic process"/>
    <property type="evidence" value="ECO:0007669"/>
    <property type="project" value="UniProtKB-KW"/>
</dbReference>
<feature type="domain" description="Prephenate dehydratase" evidence="6">
    <location>
        <begin position="2"/>
        <end position="171"/>
    </location>
</feature>
<organism evidence="8 9">
    <name type="scientific">Methanoculleus taiwanensis</name>
    <dbReference type="NCBI Taxonomy" id="1550565"/>
    <lineage>
        <taxon>Archaea</taxon>
        <taxon>Methanobacteriati</taxon>
        <taxon>Methanobacteriota</taxon>
        <taxon>Stenosarchaea group</taxon>
        <taxon>Methanomicrobia</taxon>
        <taxon>Methanomicrobiales</taxon>
        <taxon>Methanomicrobiaceae</taxon>
        <taxon>Methanoculleus</taxon>
    </lineage>
</organism>
<reference evidence="8 9" key="1">
    <citation type="journal article" date="2015" name="Int. J. Syst. Evol. Microbiol.">
        <title>Methanoculleus taiwanensis sp. nov., a methanogen isolated from deep marine sediment at the deformation front area near Taiwan.</title>
        <authorList>
            <person name="Weng C.Y."/>
            <person name="Chen S.C."/>
            <person name="Lai M.C."/>
            <person name="Wu S.Y."/>
            <person name="Lin S."/>
            <person name="Yang T.F."/>
            <person name="Chen P.C."/>
        </authorList>
    </citation>
    <scope>NUCLEOTIDE SEQUENCE [LARGE SCALE GENOMIC DNA]</scope>
    <source>
        <strain evidence="8 9">CYW4</strain>
    </source>
</reference>
<dbReference type="InterPro" id="IPR002912">
    <property type="entry name" value="ACT_dom"/>
</dbReference>
<dbReference type="PANTHER" id="PTHR21022">
    <property type="entry name" value="PREPHENATE DEHYDRATASE P PROTEIN"/>
    <property type="match status" value="1"/>
</dbReference>